<feature type="active site" description="Tele-phosphohistidine intermediate" evidence="2">
    <location>
        <position position="12"/>
    </location>
</feature>
<dbReference type="InterPro" id="IPR051695">
    <property type="entry name" value="Phosphoglycerate_Mutase"/>
</dbReference>
<dbReference type="SUPFAM" id="SSF53254">
    <property type="entry name" value="Phosphoglycerate mutase-like"/>
    <property type="match status" value="1"/>
</dbReference>
<dbReference type="Pfam" id="PF00300">
    <property type="entry name" value="His_Phos_1"/>
    <property type="match status" value="1"/>
</dbReference>
<dbReference type="GO" id="GO:0005829">
    <property type="term" value="C:cytosol"/>
    <property type="evidence" value="ECO:0007669"/>
    <property type="project" value="TreeGrafter"/>
</dbReference>
<dbReference type="PROSITE" id="PS00175">
    <property type="entry name" value="PG_MUTASE"/>
    <property type="match status" value="1"/>
</dbReference>
<comment type="caution">
    <text evidence="4">The sequence shown here is derived from an EMBL/GenBank/DDBJ whole genome shotgun (WGS) entry which is preliminary data.</text>
</comment>
<dbReference type="SMART" id="SM00855">
    <property type="entry name" value="PGAM"/>
    <property type="match status" value="1"/>
</dbReference>
<feature type="active site" description="Proton donor/acceptor" evidence="2">
    <location>
        <position position="85"/>
    </location>
</feature>
<evidence type="ECO:0000256" key="2">
    <source>
        <dbReference type="PIRSR" id="PIRSR613078-1"/>
    </source>
</evidence>
<keyword evidence="1" id="KW-0378">Hydrolase</keyword>
<dbReference type="PANTHER" id="PTHR46517:SF1">
    <property type="entry name" value="FRUCTOSE-2,6-BISPHOSPHATASE TIGAR"/>
    <property type="match status" value="1"/>
</dbReference>
<evidence type="ECO:0000313" key="5">
    <source>
        <dbReference type="Proteomes" id="UP000295807"/>
    </source>
</evidence>
<dbReference type="EMBL" id="SMAD01000004">
    <property type="protein sequence ID" value="TCS87841.1"/>
    <property type="molecule type" value="Genomic_DNA"/>
</dbReference>
<dbReference type="GO" id="GO:0004331">
    <property type="term" value="F:fructose-2,6-bisphosphate 2-phosphatase activity"/>
    <property type="evidence" value="ECO:0007669"/>
    <property type="project" value="TreeGrafter"/>
</dbReference>
<dbReference type="GO" id="GO:0043456">
    <property type="term" value="P:regulation of pentose-phosphate shunt"/>
    <property type="evidence" value="ECO:0007669"/>
    <property type="project" value="TreeGrafter"/>
</dbReference>
<evidence type="ECO:0000313" key="4">
    <source>
        <dbReference type="EMBL" id="TCS87841.1"/>
    </source>
</evidence>
<dbReference type="RefSeq" id="WP_132128923.1">
    <property type="nucleotide sequence ID" value="NZ_CP042432.1"/>
</dbReference>
<accession>A0A4R3KTJ8</accession>
<dbReference type="Gene3D" id="3.40.50.1240">
    <property type="entry name" value="Phosphoglycerate mutase-like"/>
    <property type="match status" value="1"/>
</dbReference>
<protein>
    <submittedName>
        <fullName evidence="4">Putative phosphoglycerate mutase</fullName>
    </submittedName>
</protein>
<dbReference type="GO" id="GO:0045820">
    <property type="term" value="P:negative regulation of glycolytic process"/>
    <property type="evidence" value="ECO:0007669"/>
    <property type="project" value="TreeGrafter"/>
</dbReference>
<gene>
    <name evidence="4" type="ORF">EDD80_104192</name>
</gene>
<dbReference type="AlphaFoldDB" id="A0A4R3KTJ8"/>
<dbReference type="Proteomes" id="UP000295807">
    <property type="component" value="Unassembled WGS sequence"/>
</dbReference>
<dbReference type="InterPro" id="IPR013078">
    <property type="entry name" value="His_Pase_superF_clade-1"/>
</dbReference>
<dbReference type="PANTHER" id="PTHR46517">
    <property type="entry name" value="FRUCTOSE-2,6-BISPHOSPHATASE TIGAR"/>
    <property type="match status" value="1"/>
</dbReference>
<sequence length="206" mass="23690">MEDLKTFYIIRHGETDYNRMGIVQGRGVDTDLNETGRMQAQRFYEAYSDVAFDKIYTSKLKRTHQTVQLFIDRGIAWEQLPGLDELDWGNNEGQDAGSDTMKEFYNVAEQWARGAYEVAIPGGESALDVAARQEEALQHMLSRENEKTVLVCMHGRAMRILMCRLTGSELSEMDRFPHQNLSLYKLSFDGQGFEVLDFNDLAHLYE</sequence>
<proteinExistence type="predicted"/>
<dbReference type="OrthoDB" id="9782128at2"/>
<dbReference type="CDD" id="cd07067">
    <property type="entry name" value="HP_PGM_like"/>
    <property type="match status" value="1"/>
</dbReference>
<dbReference type="InterPro" id="IPR001345">
    <property type="entry name" value="PG/BPGM_mutase_AS"/>
</dbReference>
<dbReference type="PIRSF" id="PIRSF000709">
    <property type="entry name" value="6PFK_2-Ptase"/>
    <property type="match status" value="1"/>
</dbReference>
<name>A0A4R3KTJ8_9SPHI</name>
<organism evidence="4 5">
    <name type="scientific">Anseongella ginsenosidimutans</name>
    <dbReference type="NCBI Taxonomy" id="496056"/>
    <lineage>
        <taxon>Bacteria</taxon>
        <taxon>Pseudomonadati</taxon>
        <taxon>Bacteroidota</taxon>
        <taxon>Sphingobacteriia</taxon>
        <taxon>Sphingobacteriales</taxon>
        <taxon>Sphingobacteriaceae</taxon>
        <taxon>Anseongella</taxon>
    </lineage>
</organism>
<evidence type="ECO:0000256" key="3">
    <source>
        <dbReference type="PIRSR" id="PIRSR613078-2"/>
    </source>
</evidence>
<keyword evidence="5" id="KW-1185">Reference proteome</keyword>
<reference evidence="4 5" key="1">
    <citation type="submission" date="2019-03" db="EMBL/GenBank/DDBJ databases">
        <title>Genomic Encyclopedia of Type Strains, Phase IV (KMG-IV): sequencing the most valuable type-strain genomes for metagenomic binning, comparative biology and taxonomic classification.</title>
        <authorList>
            <person name="Goeker M."/>
        </authorList>
    </citation>
    <scope>NUCLEOTIDE SEQUENCE [LARGE SCALE GENOMIC DNA]</scope>
    <source>
        <strain evidence="4 5">DSM 21100</strain>
    </source>
</reference>
<feature type="binding site" evidence="3">
    <location>
        <position position="62"/>
    </location>
    <ligand>
        <name>substrate</name>
    </ligand>
</feature>
<feature type="binding site" evidence="3">
    <location>
        <begin position="11"/>
        <end position="18"/>
    </location>
    <ligand>
        <name>substrate</name>
    </ligand>
</feature>
<evidence type="ECO:0000256" key="1">
    <source>
        <dbReference type="ARBA" id="ARBA00022801"/>
    </source>
</evidence>
<dbReference type="InterPro" id="IPR029033">
    <property type="entry name" value="His_PPase_superfam"/>
</dbReference>